<protein>
    <submittedName>
        <fullName evidence="1">Uncharacterized protein</fullName>
    </submittedName>
</protein>
<gene>
    <name evidence="1" type="ORF">RED13_002849</name>
</gene>
<name>A0ABU5C049_9GAMM</name>
<evidence type="ECO:0000313" key="1">
    <source>
        <dbReference type="EMBL" id="MDX9688393.1"/>
    </source>
</evidence>
<proteinExistence type="predicted"/>
<feature type="non-terminal residue" evidence="1">
    <location>
        <position position="1"/>
    </location>
</feature>
<reference evidence="2" key="1">
    <citation type="submission" date="2023-07" db="EMBL/GenBank/DDBJ databases">
        <authorList>
            <person name="de Witt J."/>
        </authorList>
    </citation>
    <scope>NUCLEOTIDE SEQUENCE [LARGE SCALE GENOMIC DNA]</scope>
    <source>
        <strain evidence="2">FZJ</strain>
    </source>
</reference>
<dbReference type="Proteomes" id="UP001281217">
    <property type="component" value="Unassembled WGS sequence"/>
</dbReference>
<evidence type="ECO:0000313" key="2">
    <source>
        <dbReference type="Proteomes" id="UP001281217"/>
    </source>
</evidence>
<keyword evidence="2" id="KW-1185">Reference proteome</keyword>
<dbReference type="EMBL" id="JAVRDO010000008">
    <property type="protein sequence ID" value="MDX9688393.1"/>
    <property type="molecule type" value="Genomic_DNA"/>
</dbReference>
<organism evidence="1 2">
    <name type="scientific">Halopseudomonas formosensis</name>
    <dbReference type="NCBI Taxonomy" id="1002526"/>
    <lineage>
        <taxon>Bacteria</taxon>
        <taxon>Pseudomonadati</taxon>
        <taxon>Pseudomonadota</taxon>
        <taxon>Gammaproteobacteria</taxon>
        <taxon>Pseudomonadales</taxon>
        <taxon>Pseudomonadaceae</taxon>
        <taxon>Halopseudomonas</taxon>
    </lineage>
</organism>
<sequence length="104" mass="11729">FSLGHYIKDNVEQDEKVFFYDPRISFYSDMGYRKPEFDSAGALDEGFAGFTYFLVDLPVEHPLVQERLTSGTLQHLASFDNGDNRALIILGKPSANEEAVQPSH</sequence>
<dbReference type="RefSeq" id="WP_320331833.1">
    <property type="nucleotide sequence ID" value="NZ_JAVRDO010000008.1"/>
</dbReference>
<comment type="caution">
    <text evidence="1">The sequence shown here is derived from an EMBL/GenBank/DDBJ whole genome shotgun (WGS) entry which is preliminary data.</text>
</comment>
<accession>A0ABU5C049</accession>